<dbReference type="InterPro" id="IPR001096">
    <property type="entry name" value="Peptidase_C13"/>
</dbReference>
<gene>
    <name evidence="2" type="ORF">RF679_17455</name>
</gene>
<dbReference type="EMBL" id="CP133720">
    <property type="protein sequence ID" value="WMW80412.1"/>
    <property type="molecule type" value="Genomic_DNA"/>
</dbReference>
<keyword evidence="3" id="KW-1185">Reference proteome</keyword>
<dbReference type="Proteomes" id="UP001181355">
    <property type="component" value="Chromosome"/>
</dbReference>
<name>A0ABY9RJ82_9BURK</name>
<dbReference type="Gene3D" id="3.40.50.1460">
    <property type="match status" value="1"/>
</dbReference>
<accession>A0ABY9RJ82</accession>
<proteinExistence type="predicted"/>
<reference evidence="2" key="1">
    <citation type="submission" date="2023-09" db="EMBL/GenBank/DDBJ databases">
        <title>Undibacterium sp. 20NA77.5 isolated from freshwater.</title>
        <authorList>
            <person name="Le V."/>
            <person name="Ko S.-R."/>
            <person name="Ahn C.-Y."/>
            <person name="Oh H.-M."/>
        </authorList>
    </citation>
    <scope>NUCLEOTIDE SEQUENCE</scope>
    <source>
        <strain evidence="2">20NA77.5</strain>
    </source>
</reference>
<feature type="signal peptide" evidence="1">
    <location>
        <begin position="1"/>
        <end position="32"/>
    </location>
</feature>
<evidence type="ECO:0000313" key="3">
    <source>
        <dbReference type="Proteomes" id="UP001181355"/>
    </source>
</evidence>
<feature type="chain" id="PRO_5047077642" evidence="1">
    <location>
        <begin position="33"/>
        <end position="314"/>
    </location>
</feature>
<dbReference type="SUPFAM" id="SSF52129">
    <property type="entry name" value="Caspase-like"/>
    <property type="match status" value="1"/>
</dbReference>
<dbReference type="Pfam" id="PF01650">
    <property type="entry name" value="Peptidase_C13"/>
    <property type="match status" value="1"/>
</dbReference>
<dbReference type="InterPro" id="IPR029030">
    <property type="entry name" value="Caspase-like_dom_sf"/>
</dbReference>
<sequence length="314" mass="34386">MKSIPLTSRFAAFLLHFSILGLSICTAVQVDAAEPKLEHALTPSNALAKAQSKQILDAQFDAIQRQAKQQAGAHLWFAGFGLDSGSNAFRGDVDLAESKIRSVNPQLLAYKLDNQAQTVELDRPFAHLGNFQKTIKHISQQVGEKDVVVIFMSSHGNVGYLANQIGQQRYGNITAGHIKTVLQDLKDTPTVLIISACYSGSLISTLEAPNRIILTAASRSKTSWGCAPLDQNTFFIDELFGKSFDASLTLKQVFEKTEKQIIQREEALKLSHSEPQIFVGDRMRDFANETLNKSLLLTSTVTNPDAKAAPKGTQ</sequence>
<evidence type="ECO:0000256" key="1">
    <source>
        <dbReference type="SAM" id="SignalP"/>
    </source>
</evidence>
<organism evidence="2 3">
    <name type="scientific">Undibacterium cyanobacteriorum</name>
    <dbReference type="NCBI Taxonomy" id="3073561"/>
    <lineage>
        <taxon>Bacteria</taxon>
        <taxon>Pseudomonadati</taxon>
        <taxon>Pseudomonadota</taxon>
        <taxon>Betaproteobacteria</taxon>
        <taxon>Burkholderiales</taxon>
        <taxon>Oxalobacteraceae</taxon>
        <taxon>Undibacterium</taxon>
    </lineage>
</organism>
<evidence type="ECO:0000313" key="2">
    <source>
        <dbReference type="EMBL" id="WMW80412.1"/>
    </source>
</evidence>
<dbReference type="RefSeq" id="WP_309481905.1">
    <property type="nucleotide sequence ID" value="NZ_CP133720.1"/>
</dbReference>
<keyword evidence="1" id="KW-0732">Signal</keyword>
<protein>
    <submittedName>
        <fullName evidence="2">C13 family peptidase</fullName>
    </submittedName>
</protein>